<gene>
    <name evidence="12" type="primary">SRR5466725_7_3</name>
</gene>
<evidence type="ECO:0000256" key="5">
    <source>
        <dbReference type="ARBA" id="ARBA00022741"/>
    </source>
</evidence>
<evidence type="ECO:0000256" key="8">
    <source>
        <dbReference type="ARBA" id="ARBA00048744"/>
    </source>
</evidence>
<dbReference type="EMBL" id="BK014097">
    <property type="protein sequence ID" value="DAD52418.1"/>
    <property type="molecule type" value="Genomic_RNA"/>
</dbReference>
<dbReference type="InterPro" id="IPR005093">
    <property type="entry name" value="RNArep_beta"/>
</dbReference>
<dbReference type="InterPro" id="IPR000477">
    <property type="entry name" value="RT_dom"/>
</dbReference>
<keyword evidence="6" id="KW-0693">Viral RNA replication</keyword>
<sequence>MIITSDLSPRDKRTVDLGFILFLCLIRDIFGKRTAIAISCNPSNRYALGDLIADLSVMRQSLLHSRHVPMSELTALGKMMYSHFRRRHEAVILSQDPEEFKKLNLVYSFLRKLKVSVKTDAIEDFKHRMLNHQPSNVDEFYMSSVADELYYLLHDFEDGVPILPRHGPGSVAEGTRSLLIKERLMRIPQCINYLNLQDGTDCYQHYPRGEVKKHAVVTAVPKDSKSERIICKEPVVLQFFQQGLARALRTVVKNSPWRSQYCFDDQVPNQQDARQGSVDNSLATLDLKQASDSVDLNTIVQALRRLPRLRRWVLLTRSTHFIFPDGEVVRSKILSPMGSGICFDIESLFFLAIARAAVHRTLGRRVRDVRVFGDDIIVPSEAAEAVINDLEIFGFTVNKEKSFITGKFRESCGKEWYAGHDVTPLYFRVVDPQDAQPKHWSAFRSLYNSLKLRGHALAATILLENCEAHFPKASFIWDDDEENTWFSFSGYTGPREWDPDYQASFVSYVLPQVVTKHTDELDQYHLMQWLITAHLRREGVVIDGAVHPGVATAKCRVGKCRYYINKIVNRGIGL</sequence>
<dbReference type="Pfam" id="PF03431">
    <property type="entry name" value="RNA_replicase_B"/>
    <property type="match status" value="1"/>
</dbReference>
<keyword evidence="2 12" id="KW-0696">RNA-directed RNA polymerase</keyword>
<dbReference type="InterPro" id="IPR007096">
    <property type="entry name" value="RNA-dir_Rpol_cat_phage"/>
</dbReference>
<dbReference type="GO" id="GO:0000166">
    <property type="term" value="F:nucleotide binding"/>
    <property type="evidence" value="ECO:0007669"/>
    <property type="project" value="UniProtKB-KW"/>
</dbReference>
<evidence type="ECO:0000256" key="7">
    <source>
        <dbReference type="ARBA" id="ARBA00030248"/>
    </source>
</evidence>
<evidence type="ECO:0000256" key="1">
    <source>
        <dbReference type="ARBA" id="ARBA00012494"/>
    </source>
</evidence>
<dbReference type="GeneID" id="80399367"/>
<evidence type="ECO:0000256" key="3">
    <source>
        <dbReference type="ARBA" id="ARBA00022679"/>
    </source>
</evidence>
<keyword evidence="13" id="KW-1185">Reference proteome</keyword>
<feature type="binding site" evidence="9">
    <location>
        <position position="286"/>
    </location>
    <ligand>
        <name>Mg(2+)</name>
        <dbReference type="ChEBI" id="CHEBI:18420"/>
        <label>2</label>
    </ligand>
</feature>
<dbReference type="SUPFAM" id="SSF56672">
    <property type="entry name" value="DNA/RNA polymerases"/>
    <property type="match status" value="1"/>
</dbReference>
<keyword evidence="3" id="KW-0808">Transferase</keyword>
<comment type="catalytic activity">
    <reaction evidence="8">
        <text>RNA(n) + a ribonucleoside 5'-triphosphate = RNA(n+1) + diphosphate</text>
        <dbReference type="Rhea" id="RHEA:21248"/>
        <dbReference type="Rhea" id="RHEA-COMP:14527"/>
        <dbReference type="Rhea" id="RHEA-COMP:17342"/>
        <dbReference type="ChEBI" id="CHEBI:33019"/>
        <dbReference type="ChEBI" id="CHEBI:61557"/>
        <dbReference type="ChEBI" id="CHEBI:140395"/>
        <dbReference type="EC" id="2.7.7.48"/>
    </reaction>
</comment>
<evidence type="ECO:0000259" key="11">
    <source>
        <dbReference type="PROSITE" id="PS50878"/>
    </source>
</evidence>
<dbReference type="RefSeq" id="YP_010770143.1">
    <property type="nucleotide sequence ID" value="NC_074176.1"/>
</dbReference>
<reference evidence="12" key="1">
    <citation type="submission" date="2020-09" db="EMBL/GenBank/DDBJ databases">
        <title>Leviviricetes taxonomy.</title>
        <authorList>
            <person name="Stockdale S.R."/>
            <person name="Callanan J."/>
            <person name="Adriaenssens E.M."/>
            <person name="Kuhn J.H."/>
            <person name="Rumnieks J."/>
            <person name="Shkoporov A."/>
            <person name="Draper L.A."/>
            <person name="Ross P."/>
            <person name="Hill C."/>
        </authorList>
    </citation>
    <scope>NUCLEOTIDE SEQUENCE</scope>
</reference>
<name>A0A8S5L5B4_9VIRU</name>
<evidence type="ECO:0000256" key="6">
    <source>
        <dbReference type="ARBA" id="ARBA00022953"/>
    </source>
</evidence>
<feature type="binding site" evidence="9">
    <location>
        <position position="375"/>
    </location>
    <ligand>
        <name>Mg(2+)</name>
        <dbReference type="ChEBI" id="CHEBI:18420"/>
        <label>2</label>
    </ligand>
</feature>
<keyword evidence="5" id="KW-0547">Nucleotide-binding</keyword>
<dbReference type="InterPro" id="IPR043502">
    <property type="entry name" value="DNA/RNA_pol_sf"/>
</dbReference>
<dbReference type="EC" id="2.7.7.48" evidence="1"/>
<dbReference type="KEGG" id="vg:80399367"/>
<feature type="domain" description="RdRp catalytic" evidence="10">
    <location>
        <begin position="271"/>
        <end position="406"/>
    </location>
</feature>
<protein>
    <recommendedName>
        <fullName evidence="1">RNA-directed RNA polymerase</fullName>
        <ecNumber evidence="1">2.7.7.48</ecNumber>
    </recommendedName>
    <alternativeName>
        <fullName evidence="7">RNA replicase beta chain</fullName>
    </alternativeName>
</protein>
<accession>A0A8S5L5B4</accession>
<proteinExistence type="predicted"/>
<evidence type="ECO:0000256" key="2">
    <source>
        <dbReference type="ARBA" id="ARBA00022484"/>
    </source>
</evidence>
<dbReference type="PROSITE" id="PS50522">
    <property type="entry name" value="RDRP_PHAGE"/>
    <property type="match status" value="1"/>
</dbReference>
<dbReference type="GO" id="GO:0046872">
    <property type="term" value="F:metal ion binding"/>
    <property type="evidence" value="ECO:0007669"/>
    <property type="project" value="UniProtKB-KW"/>
</dbReference>
<evidence type="ECO:0000313" key="12">
    <source>
        <dbReference type="EMBL" id="DAD52418.1"/>
    </source>
</evidence>
<dbReference type="GO" id="GO:0039694">
    <property type="term" value="P:viral RNA genome replication"/>
    <property type="evidence" value="ECO:0007669"/>
    <property type="project" value="InterPro"/>
</dbReference>
<evidence type="ECO:0000256" key="9">
    <source>
        <dbReference type="PIRSR" id="PIRSR605093-1"/>
    </source>
</evidence>
<evidence type="ECO:0000256" key="4">
    <source>
        <dbReference type="ARBA" id="ARBA00022695"/>
    </source>
</evidence>
<keyword evidence="9" id="KW-0479">Metal-binding</keyword>
<feature type="domain" description="Reverse transcriptase" evidence="11">
    <location>
        <begin position="201"/>
        <end position="422"/>
    </location>
</feature>
<dbReference type="Proteomes" id="UP000682963">
    <property type="component" value="Segment"/>
</dbReference>
<evidence type="ECO:0000259" key="10">
    <source>
        <dbReference type="PROSITE" id="PS50522"/>
    </source>
</evidence>
<evidence type="ECO:0000313" key="13">
    <source>
        <dbReference type="Proteomes" id="UP000682963"/>
    </source>
</evidence>
<keyword evidence="9" id="KW-0460">Magnesium</keyword>
<dbReference type="PROSITE" id="PS50878">
    <property type="entry name" value="RT_POL"/>
    <property type="match status" value="1"/>
</dbReference>
<keyword evidence="4" id="KW-0548">Nucleotidyltransferase</keyword>
<feature type="binding site" evidence="9">
    <location>
        <position position="374"/>
    </location>
    <ligand>
        <name>Mg(2+)</name>
        <dbReference type="ChEBI" id="CHEBI:18420"/>
        <label>2</label>
    </ligand>
</feature>
<organism evidence="12 13">
    <name type="scientific">ssRNA phage SRR5466725_7</name>
    <dbReference type="NCBI Taxonomy" id="2786426"/>
    <lineage>
        <taxon>Viruses</taxon>
        <taxon>Riboviria</taxon>
        <taxon>Orthornavirae</taxon>
        <taxon>Lenarviricota</taxon>
        <taxon>Leviviricetes</taxon>
        <taxon>Timlovirales</taxon>
        <taxon>Blumeviridae</taxon>
        <taxon>Bonghivirus</taxon>
        <taxon>Bonghivirus borborenecus</taxon>
    </lineage>
</organism>
<dbReference type="GO" id="GO:0003968">
    <property type="term" value="F:RNA-directed RNA polymerase activity"/>
    <property type="evidence" value="ECO:0007669"/>
    <property type="project" value="UniProtKB-KW"/>
</dbReference>
<comment type="cofactor">
    <cofactor evidence="9">
        <name>Mg(2+)</name>
        <dbReference type="ChEBI" id="CHEBI:18420"/>
    </cofactor>
    <text evidence="9">Binds 2 Mg(2+) per subunit.</text>
</comment>